<geneLocation type="plasmid" evidence="2">
    <name>pFRL6</name>
</geneLocation>
<evidence type="ECO:0000256" key="1">
    <source>
        <dbReference type="SAM" id="MobiDB-lite"/>
    </source>
</evidence>
<feature type="region of interest" description="Disordered" evidence="1">
    <location>
        <begin position="44"/>
        <end position="96"/>
    </location>
</feature>
<dbReference type="EMBL" id="KF602051">
    <property type="protein sequence ID" value="AHE40324.1"/>
    <property type="molecule type" value="Genomic_DNA"/>
</dbReference>
<evidence type="ECO:0000313" key="2">
    <source>
        <dbReference type="EMBL" id="AHE40324.1"/>
    </source>
</evidence>
<reference evidence="2" key="1">
    <citation type="submission" date="2013-09" db="EMBL/GenBank/DDBJ databases">
        <title>Complete nucleotide sequence of Streptomyces linear plasmid pFRL6.</title>
        <authorList>
            <person name="Chen Z."/>
            <person name="Fang P."/>
            <person name="Qin Z."/>
        </authorList>
    </citation>
    <scope>NUCLEOTIDE SEQUENCE</scope>
    <source>
        <plasmid evidence="2">pFRL6</plasmid>
    </source>
</reference>
<accession>V9Z8K8</accession>
<protein>
    <submittedName>
        <fullName evidence="2">Uncharacterized protein</fullName>
    </submittedName>
</protein>
<dbReference type="AlphaFoldDB" id="V9Z8K8"/>
<sequence>MSEGPWGGVPAAPRAFGYIRGERPRMFTRTPCRTPVRWCGQAQPGYGEARAPASRAVTAPTVGTHRPYPAHRPPDTRRRTRREPGVSSPGDGLQWW</sequence>
<keyword evidence="2" id="KW-0614">Plasmid</keyword>
<gene>
    <name evidence="2" type="ORF">pFRL6_237</name>
</gene>
<organism evidence="2">
    <name type="scientific">Streptomyces sp. F12</name>
    <dbReference type="NCBI Taxonomy" id="1436084"/>
    <lineage>
        <taxon>Bacteria</taxon>
        <taxon>Bacillati</taxon>
        <taxon>Actinomycetota</taxon>
        <taxon>Actinomycetes</taxon>
        <taxon>Kitasatosporales</taxon>
        <taxon>Streptomycetaceae</taxon>
        <taxon>Streptomyces</taxon>
    </lineage>
</organism>
<proteinExistence type="predicted"/>
<name>V9Z8K8_9ACTN</name>